<dbReference type="SUPFAM" id="SSF53098">
    <property type="entry name" value="Ribonuclease H-like"/>
    <property type="match status" value="1"/>
</dbReference>
<dbReference type="InterPro" id="IPR012337">
    <property type="entry name" value="RNaseH-like_sf"/>
</dbReference>
<accession>A0A382H5L3</accession>
<dbReference type="InterPro" id="IPR036397">
    <property type="entry name" value="RNaseH_sf"/>
</dbReference>
<dbReference type="Pfam" id="PF00075">
    <property type="entry name" value="RNase_H"/>
    <property type="match status" value="1"/>
</dbReference>
<reference evidence="2" key="1">
    <citation type="submission" date="2018-05" db="EMBL/GenBank/DDBJ databases">
        <authorList>
            <person name="Lanie J.A."/>
            <person name="Ng W.-L."/>
            <person name="Kazmierczak K.M."/>
            <person name="Andrzejewski T.M."/>
            <person name="Davidsen T.M."/>
            <person name="Wayne K.J."/>
            <person name="Tettelin H."/>
            <person name="Glass J.I."/>
            <person name="Rusch D."/>
            <person name="Podicherti R."/>
            <person name="Tsui H.-C.T."/>
            <person name="Winkler M.E."/>
        </authorList>
    </citation>
    <scope>NUCLEOTIDE SEQUENCE</scope>
</reference>
<dbReference type="EMBL" id="UINC01059237">
    <property type="protein sequence ID" value="SVB82425.1"/>
    <property type="molecule type" value="Genomic_DNA"/>
</dbReference>
<dbReference type="GO" id="GO:0003676">
    <property type="term" value="F:nucleic acid binding"/>
    <property type="evidence" value="ECO:0007669"/>
    <property type="project" value="InterPro"/>
</dbReference>
<dbReference type="InterPro" id="IPR002156">
    <property type="entry name" value="RNaseH_domain"/>
</dbReference>
<name>A0A382H5L3_9ZZZZ</name>
<feature type="domain" description="RNase H type-1" evidence="1">
    <location>
        <begin position="1"/>
        <end position="65"/>
    </location>
</feature>
<sequence length="65" mass="6933">MVELYTAGSYNRGKHVGGWSVLLVDNDNRTVLSGMEPDADADRMELIAAVSGIETLPSGSHITIT</sequence>
<feature type="non-terminal residue" evidence="2">
    <location>
        <position position="65"/>
    </location>
</feature>
<dbReference type="AlphaFoldDB" id="A0A382H5L3"/>
<gene>
    <name evidence="2" type="ORF">METZ01_LOCUS235279</name>
</gene>
<protein>
    <recommendedName>
        <fullName evidence="1">RNase H type-1 domain-containing protein</fullName>
    </recommendedName>
</protein>
<dbReference type="GO" id="GO:0004523">
    <property type="term" value="F:RNA-DNA hybrid ribonuclease activity"/>
    <property type="evidence" value="ECO:0007669"/>
    <property type="project" value="InterPro"/>
</dbReference>
<dbReference type="PROSITE" id="PS50879">
    <property type="entry name" value="RNASE_H_1"/>
    <property type="match status" value="1"/>
</dbReference>
<proteinExistence type="predicted"/>
<organism evidence="2">
    <name type="scientific">marine metagenome</name>
    <dbReference type="NCBI Taxonomy" id="408172"/>
    <lineage>
        <taxon>unclassified sequences</taxon>
        <taxon>metagenomes</taxon>
        <taxon>ecological metagenomes</taxon>
    </lineage>
</organism>
<evidence type="ECO:0000313" key="2">
    <source>
        <dbReference type="EMBL" id="SVB82425.1"/>
    </source>
</evidence>
<evidence type="ECO:0000259" key="1">
    <source>
        <dbReference type="PROSITE" id="PS50879"/>
    </source>
</evidence>
<dbReference type="Gene3D" id="3.30.420.10">
    <property type="entry name" value="Ribonuclease H-like superfamily/Ribonuclease H"/>
    <property type="match status" value="1"/>
</dbReference>